<comment type="caution">
    <text evidence="4">The sequence shown here is derived from an EMBL/GenBank/DDBJ whole genome shotgun (WGS) entry which is preliminary data.</text>
</comment>
<dbReference type="InterPro" id="IPR011705">
    <property type="entry name" value="BACK"/>
</dbReference>
<sequence>MEVKRTNSKGVQTFVDNLIFFFDEANGFGRKHRFTVFWLRFLHHFTLTQVDLKVQHKKDFIVDAELVGNYYLPFCKRGNIAVNLQNVMERCASFICEHLLVIEKAIQLRTQFLSVGCSSAVEKVDRSIEKNFTLVSHNDSFLELSLEDLTELLSKDRLNVVSEKEVFSAAMRWTEYSSDRTDFIGR</sequence>
<dbReference type="PANTHER" id="PTHR24412">
    <property type="entry name" value="KELCH PROTEIN"/>
    <property type="match status" value="1"/>
</dbReference>
<keyword evidence="1" id="KW-0880">Kelch repeat</keyword>
<evidence type="ECO:0000256" key="1">
    <source>
        <dbReference type="ARBA" id="ARBA00022441"/>
    </source>
</evidence>
<reference evidence="4 5" key="1">
    <citation type="submission" date="2014-10" db="EMBL/GenBank/DDBJ databases">
        <title>Draft genome of the hookworm Ancylostoma caninum.</title>
        <authorList>
            <person name="Mitreva M."/>
        </authorList>
    </citation>
    <scope>NUCLEOTIDE SEQUENCE [LARGE SCALE GENOMIC DNA]</scope>
    <source>
        <strain evidence="4 5">Baltimore</strain>
    </source>
</reference>
<accession>A0A368G426</accession>
<dbReference type="STRING" id="29170.A0A368G426"/>
<evidence type="ECO:0000256" key="2">
    <source>
        <dbReference type="ARBA" id="ARBA00022737"/>
    </source>
</evidence>
<feature type="domain" description="BACK" evidence="3">
    <location>
        <begin position="107"/>
        <end position="185"/>
    </location>
</feature>
<dbReference type="AlphaFoldDB" id="A0A368G426"/>
<dbReference type="Pfam" id="PF07707">
    <property type="entry name" value="BACK"/>
    <property type="match status" value="1"/>
</dbReference>
<organism evidence="4 5">
    <name type="scientific">Ancylostoma caninum</name>
    <name type="common">Dog hookworm</name>
    <dbReference type="NCBI Taxonomy" id="29170"/>
    <lineage>
        <taxon>Eukaryota</taxon>
        <taxon>Metazoa</taxon>
        <taxon>Ecdysozoa</taxon>
        <taxon>Nematoda</taxon>
        <taxon>Chromadorea</taxon>
        <taxon>Rhabditida</taxon>
        <taxon>Rhabditina</taxon>
        <taxon>Rhabditomorpha</taxon>
        <taxon>Strongyloidea</taxon>
        <taxon>Ancylostomatidae</taxon>
        <taxon>Ancylostomatinae</taxon>
        <taxon>Ancylostoma</taxon>
    </lineage>
</organism>
<evidence type="ECO:0000313" key="4">
    <source>
        <dbReference type="EMBL" id="RCN38448.1"/>
    </source>
</evidence>
<dbReference type="SMART" id="SM00875">
    <property type="entry name" value="BACK"/>
    <property type="match status" value="1"/>
</dbReference>
<proteinExistence type="predicted"/>
<dbReference type="PANTHER" id="PTHR24412:SF497">
    <property type="entry name" value="KELCH-LIKE PROTEIN 18"/>
    <property type="match status" value="1"/>
</dbReference>
<evidence type="ECO:0000313" key="5">
    <source>
        <dbReference type="Proteomes" id="UP000252519"/>
    </source>
</evidence>
<dbReference type="Proteomes" id="UP000252519">
    <property type="component" value="Unassembled WGS sequence"/>
</dbReference>
<dbReference type="Gene3D" id="1.25.40.420">
    <property type="match status" value="1"/>
</dbReference>
<gene>
    <name evidence="4" type="ORF">ANCCAN_15621</name>
</gene>
<protein>
    <submittedName>
        <fullName evidence="4">BTB And Kelch</fullName>
    </submittedName>
</protein>
<name>A0A368G426_ANCCA</name>
<keyword evidence="2" id="KW-0677">Repeat</keyword>
<evidence type="ECO:0000259" key="3">
    <source>
        <dbReference type="SMART" id="SM00875"/>
    </source>
</evidence>
<keyword evidence="5" id="KW-1185">Reference proteome</keyword>
<dbReference type="EMBL" id="JOJR01000398">
    <property type="protein sequence ID" value="RCN38448.1"/>
    <property type="molecule type" value="Genomic_DNA"/>
</dbReference>